<feature type="region of interest" description="Disordered" evidence="1">
    <location>
        <begin position="29"/>
        <end position="51"/>
    </location>
</feature>
<evidence type="ECO:0000313" key="3">
    <source>
        <dbReference type="Proteomes" id="UP001295444"/>
    </source>
</evidence>
<accession>A0AAD1VXL2</accession>
<dbReference type="Proteomes" id="UP001295444">
    <property type="component" value="Chromosome 03"/>
</dbReference>
<protein>
    <submittedName>
        <fullName evidence="2">Uncharacterized protein</fullName>
    </submittedName>
</protein>
<proteinExistence type="predicted"/>
<sequence>MSPWVLAQNQRVKREEKEEIQTRLHKMAADRARVAPSHPSPQQTAIYPKCRQGKPPKYLPSYWSMKFAKGQGRNTSPGDAQAEIPALGMRTAELEHRVNTTVSNLHSMDRQLGDLEMLVEDQANRSWRNNLRIRGLPEAPNEGSLVDKMAHYFKHLLPDIPEEKWVIDRAHCTPKEQRDPCHWIL</sequence>
<keyword evidence="3" id="KW-1185">Reference proteome</keyword>
<evidence type="ECO:0000256" key="1">
    <source>
        <dbReference type="SAM" id="MobiDB-lite"/>
    </source>
</evidence>
<dbReference type="Gene3D" id="3.30.70.1820">
    <property type="entry name" value="L1 transposable element, RRM domain"/>
    <property type="match status" value="1"/>
</dbReference>
<evidence type="ECO:0000313" key="2">
    <source>
        <dbReference type="EMBL" id="CAH2272641.1"/>
    </source>
</evidence>
<name>A0AAD1VXL2_PELCU</name>
<organism evidence="2 3">
    <name type="scientific">Pelobates cultripes</name>
    <name type="common">Western spadefoot toad</name>
    <dbReference type="NCBI Taxonomy" id="61616"/>
    <lineage>
        <taxon>Eukaryota</taxon>
        <taxon>Metazoa</taxon>
        <taxon>Chordata</taxon>
        <taxon>Craniata</taxon>
        <taxon>Vertebrata</taxon>
        <taxon>Euteleostomi</taxon>
        <taxon>Amphibia</taxon>
        <taxon>Batrachia</taxon>
        <taxon>Anura</taxon>
        <taxon>Pelobatoidea</taxon>
        <taxon>Pelobatidae</taxon>
        <taxon>Pelobates</taxon>
    </lineage>
</organism>
<gene>
    <name evidence="2" type="ORF">PECUL_23A001453</name>
</gene>
<dbReference type="AlphaFoldDB" id="A0AAD1VXL2"/>
<reference evidence="2" key="1">
    <citation type="submission" date="2022-03" db="EMBL/GenBank/DDBJ databases">
        <authorList>
            <person name="Alioto T."/>
            <person name="Alioto T."/>
            <person name="Gomez Garrido J."/>
        </authorList>
    </citation>
    <scope>NUCLEOTIDE SEQUENCE</scope>
</reference>
<dbReference type="EMBL" id="OW240914">
    <property type="protein sequence ID" value="CAH2272641.1"/>
    <property type="molecule type" value="Genomic_DNA"/>
</dbReference>